<dbReference type="GO" id="GO:0035091">
    <property type="term" value="F:phosphatidylinositol binding"/>
    <property type="evidence" value="ECO:0007669"/>
    <property type="project" value="InterPro"/>
</dbReference>
<comment type="caution">
    <text evidence="2">The sequence shown here is derived from an EMBL/GenBank/DDBJ whole genome shotgun (WGS) entry which is preliminary data.</text>
</comment>
<feature type="compositionally biased region" description="Polar residues" evidence="1">
    <location>
        <begin position="505"/>
        <end position="514"/>
    </location>
</feature>
<dbReference type="EMBL" id="JANBPU010000008">
    <property type="protein sequence ID" value="KAJ1920934.1"/>
    <property type="molecule type" value="Genomic_DNA"/>
</dbReference>
<reference evidence="2" key="1">
    <citation type="submission" date="2022-07" db="EMBL/GenBank/DDBJ databases">
        <title>Phylogenomic reconstructions and comparative analyses of Kickxellomycotina fungi.</title>
        <authorList>
            <person name="Reynolds N.K."/>
            <person name="Stajich J.E."/>
            <person name="Barry K."/>
            <person name="Grigoriev I.V."/>
            <person name="Crous P."/>
            <person name="Smith M.E."/>
        </authorList>
    </citation>
    <scope>NUCLEOTIDE SEQUENCE</scope>
    <source>
        <strain evidence="2">NBRC 100468</strain>
    </source>
</reference>
<feature type="region of interest" description="Disordered" evidence="1">
    <location>
        <begin position="1119"/>
        <end position="1140"/>
    </location>
</feature>
<feature type="compositionally biased region" description="Polar residues" evidence="1">
    <location>
        <begin position="1124"/>
        <end position="1140"/>
    </location>
</feature>
<feature type="compositionally biased region" description="Low complexity" evidence="1">
    <location>
        <begin position="886"/>
        <end position="903"/>
    </location>
</feature>
<dbReference type="Proteomes" id="UP001150538">
    <property type="component" value="Unassembled WGS sequence"/>
</dbReference>
<feature type="compositionally biased region" description="Polar residues" evidence="1">
    <location>
        <begin position="1071"/>
        <end position="1081"/>
    </location>
</feature>
<feature type="region of interest" description="Disordered" evidence="1">
    <location>
        <begin position="1017"/>
        <end position="1090"/>
    </location>
</feature>
<dbReference type="SUPFAM" id="SSF64268">
    <property type="entry name" value="PX domain"/>
    <property type="match status" value="1"/>
</dbReference>
<organism evidence="2 3">
    <name type="scientific">Mycoemilia scoparia</name>
    <dbReference type="NCBI Taxonomy" id="417184"/>
    <lineage>
        <taxon>Eukaryota</taxon>
        <taxon>Fungi</taxon>
        <taxon>Fungi incertae sedis</taxon>
        <taxon>Zoopagomycota</taxon>
        <taxon>Kickxellomycotina</taxon>
        <taxon>Kickxellomycetes</taxon>
        <taxon>Kickxellales</taxon>
        <taxon>Kickxellaceae</taxon>
        <taxon>Mycoemilia</taxon>
    </lineage>
</organism>
<feature type="region of interest" description="Disordered" evidence="1">
    <location>
        <begin position="875"/>
        <end position="903"/>
    </location>
</feature>
<feature type="compositionally biased region" description="Low complexity" evidence="1">
    <location>
        <begin position="491"/>
        <end position="504"/>
    </location>
</feature>
<proteinExistence type="predicted"/>
<protein>
    <recommendedName>
        <fullName evidence="4">PX domain-containing protein</fullName>
    </recommendedName>
</protein>
<evidence type="ECO:0008006" key="4">
    <source>
        <dbReference type="Google" id="ProtNLM"/>
    </source>
</evidence>
<evidence type="ECO:0000256" key="1">
    <source>
        <dbReference type="SAM" id="MobiDB-lite"/>
    </source>
</evidence>
<accession>A0A9W8A7S9</accession>
<dbReference type="Gene3D" id="3.30.1520.10">
    <property type="entry name" value="Phox-like domain"/>
    <property type="match status" value="1"/>
</dbReference>
<feature type="region of interest" description="Disordered" evidence="1">
    <location>
        <begin position="491"/>
        <end position="522"/>
    </location>
</feature>
<name>A0A9W8A7S9_9FUNG</name>
<evidence type="ECO:0000313" key="3">
    <source>
        <dbReference type="Proteomes" id="UP001150538"/>
    </source>
</evidence>
<dbReference type="AlphaFoldDB" id="A0A9W8A7S9"/>
<sequence>MAAVTPSKAFPSLAFMPTNVHVQLVGSERRSEPTPSTWYIFKVTPAKDYASDKEAQQKQLKSPSPSYLENYDEQVSLQARNGPYHVARTFQHFCELHKRFLTIFNNESIPLPNFPKAFSNKSRLHKWHGGRSPTKQQEAIRGFLSVLDTPLGSGTLWQCLWVKEFFGIWPGDNVVTETQSKGAMGVQLRPNQVNRPYYLPSLRYSRSGSLLSAYGFLNSPMSESNSPDMSSISNPAMATSATSMMPMSPPTPHLDLTLPRNILYESAAHEPLPFTSDEERERSQNGLNVFCTKSRSANPDSSPGPRLNSWLFINGHYFNIGNKPAEDSAIERIPALVEELAKPIQDIIFNSDVDSPKLRESGLVTPSDLEAIMKENETHSASKATIVDTGDQTDYDENASTVPFPSPAIAGQTSPIADSLPSIVEKDQLFRAYQERMLQVYGKDAAPSLAGKVQTSKSQKRMTTQILNLFHKNGSDSNASNASSTSASVAVSSSESSSARSSNSDKTQNALQTSEHTDLQAPTFGDKIRRCFTFKQGVGGNTITSRDVTLRPQLEVNTIREPSLISEFEFVDQTRLTSTSTSPEMPKPSFGEFSPSSSVEILPMMTRNLSIRRTDPRQQLNKSMENMNPALLSQNISISKKDKSMSVLPPSRFKPSYTQVSAQPLATNLNLPITPHSSQSTPVSAKDPVSIFSMSLPPGKFPTTAMPAKVENGSPPVQGEVQTFIPYQMDQASPKAKELRYSKSSDILRKKSSIIMKPSNTATAPIAQHQPPVPALPLATKSVTTMPQGTVGLDKHPKLKTSASELGNRSMSNLEIKPIRRLRQAASMQVIKKPLHRNSSKAGHNISFGQAQYLHSLTVRTPTSPPVGDITSSWVVMDSPPTPQESSRSPMLQSPASSSSLNSLSKENTASFQTIRYVHYFISDKSTAPSFVCPTTIHIKLILKPENTIVSLSVPQSVSFMELRRRILVKLMNSGLPVTQLKKRVLGYYTRLATIESIESDQDWAHLLQWVDQVQSSGDKNRPTIRRIAKPSKSLDIPCSESGEDENSAGEDKPKRQSADNGADSALSPVASRNNSISSDANSERSFEEIPCSQDQWATVVKASLLLMPRSQIKALRRPPLLPGSQTSPIVSQGKPTITL</sequence>
<evidence type="ECO:0000313" key="2">
    <source>
        <dbReference type="EMBL" id="KAJ1920934.1"/>
    </source>
</evidence>
<dbReference type="InterPro" id="IPR036871">
    <property type="entry name" value="PX_dom_sf"/>
</dbReference>
<gene>
    <name evidence="2" type="ORF">H4219_000987</name>
</gene>
<keyword evidence="3" id="KW-1185">Reference proteome</keyword>